<evidence type="ECO:0000313" key="3">
    <source>
        <dbReference type="Proteomes" id="UP000257109"/>
    </source>
</evidence>
<name>A0A371FBZ5_MUCPR</name>
<sequence length="78" mass="8870">MDVYALLIYGVMLFLHIEDYVDLAAVDAFLAKRDRGENPKWEGAEMLHVSTILIEHGPPFPQQKKGGLPHRRLALELD</sequence>
<dbReference type="EMBL" id="QJKJ01009722">
    <property type="protein sequence ID" value="RDX75799.1"/>
    <property type="molecule type" value="Genomic_DNA"/>
</dbReference>
<dbReference type="AlphaFoldDB" id="A0A371FBZ5"/>
<proteinExistence type="predicted"/>
<comment type="caution">
    <text evidence="2">The sequence shown here is derived from an EMBL/GenBank/DDBJ whole genome shotgun (WGS) entry which is preliminary data.</text>
</comment>
<evidence type="ECO:0000259" key="1">
    <source>
        <dbReference type="Pfam" id="PF24924"/>
    </source>
</evidence>
<dbReference type="Pfam" id="PF24924">
    <property type="entry name" value="DUF7745"/>
    <property type="match status" value="1"/>
</dbReference>
<protein>
    <recommendedName>
        <fullName evidence="1">DUF7745 domain-containing protein</fullName>
    </recommendedName>
</protein>
<reference evidence="2" key="1">
    <citation type="submission" date="2018-05" db="EMBL/GenBank/DDBJ databases">
        <title>Draft genome of Mucuna pruriens seed.</title>
        <authorList>
            <person name="Nnadi N.E."/>
            <person name="Vos R."/>
            <person name="Hasami M.H."/>
            <person name="Devisetty U.K."/>
            <person name="Aguiy J.C."/>
        </authorList>
    </citation>
    <scope>NUCLEOTIDE SEQUENCE [LARGE SCALE GENOMIC DNA]</scope>
    <source>
        <strain evidence="2">JCA_2017</strain>
    </source>
</reference>
<feature type="non-terminal residue" evidence="2">
    <location>
        <position position="1"/>
    </location>
</feature>
<gene>
    <name evidence="2" type="ORF">CR513_44282</name>
</gene>
<keyword evidence="3" id="KW-1185">Reference proteome</keyword>
<dbReference type="InterPro" id="IPR056647">
    <property type="entry name" value="DUF7745"/>
</dbReference>
<feature type="domain" description="DUF7745" evidence="1">
    <location>
        <begin position="1"/>
        <end position="33"/>
    </location>
</feature>
<dbReference type="Proteomes" id="UP000257109">
    <property type="component" value="Unassembled WGS sequence"/>
</dbReference>
<evidence type="ECO:0000313" key="2">
    <source>
        <dbReference type="EMBL" id="RDX75799.1"/>
    </source>
</evidence>
<organism evidence="2 3">
    <name type="scientific">Mucuna pruriens</name>
    <name type="common">Velvet bean</name>
    <name type="synonym">Dolichos pruriens</name>
    <dbReference type="NCBI Taxonomy" id="157652"/>
    <lineage>
        <taxon>Eukaryota</taxon>
        <taxon>Viridiplantae</taxon>
        <taxon>Streptophyta</taxon>
        <taxon>Embryophyta</taxon>
        <taxon>Tracheophyta</taxon>
        <taxon>Spermatophyta</taxon>
        <taxon>Magnoliopsida</taxon>
        <taxon>eudicotyledons</taxon>
        <taxon>Gunneridae</taxon>
        <taxon>Pentapetalae</taxon>
        <taxon>rosids</taxon>
        <taxon>fabids</taxon>
        <taxon>Fabales</taxon>
        <taxon>Fabaceae</taxon>
        <taxon>Papilionoideae</taxon>
        <taxon>50 kb inversion clade</taxon>
        <taxon>NPAAA clade</taxon>
        <taxon>indigoferoid/millettioid clade</taxon>
        <taxon>Phaseoleae</taxon>
        <taxon>Mucuna</taxon>
    </lineage>
</organism>
<accession>A0A371FBZ5</accession>